<keyword evidence="1" id="KW-0472">Membrane</keyword>
<keyword evidence="1" id="KW-0812">Transmembrane</keyword>
<keyword evidence="3" id="KW-1185">Reference proteome</keyword>
<accession>A0ABR9L5P0</accession>
<gene>
    <name evidence="2" type="ORF">H4W30_003091</name>
</gene>
<sequence length="103" mass="11091">MFEVGAVRWTGAGCLVGPLLLLGLIVGAVFQEVFDGRQVITDIAWVAGFVLSAILIRVIGRRLNRYGTAHTLYDSPMEGYAWLAIACAALTLGLVLLIRFVAV</sequence>
<comment type="caution">
    <text evidence="2">The sequence shown here is derived from an EMBL/GenBank/DDBJ whole genome shotgun (WGS) entry which is preliminary data.</text>
</comment>
<protein>
    <recommendedName>
        <fullName evidence="4">DUF202 domain-containing protein</fullName>
    </recommendedName>
</protein>
<name>A0ABR9L5P0_9PSEU</name>
<feature type="transmembrane region" description="Helical" evidence="1">
    <location>
        <begin position="80"/>
        <end position="102"/>
    </location>
</feature>
<feature type="transmembrane region" description="Helical" evidence="1">
    <location>
        <begin position="6"/>
        <end position="30"/>
    </location>
</feature>
<dbReference type="EMBL" id="JADBEJ010000004">
    <property type="protein sequence ID" value="MBE1576044.1"/>
    <property type="molecule type" value="Genomic_DNA"/>
</dbReference>
<evidence type="ECO:0008006" key="4">
    <source>
        <dbReference type="Google" id="ProtNLM"/>
    </source>
</evidence>
<evidence type="ECO:0000313" key="2">
    <source>
        <dbReference type="EMBL" id="MBE1576044.1"/>
    </source>
</evidence>
<feature type="transmembrane region" description="Helical" evidence="1">
    <location>
        <begin position="42"/>
        <end position="60"/>
    </location>
</feature>
<evidence type="ECO:0000256" key="1">
    <source>
        <dbReference type="SAM" id="Phobius"/>
    </source>
</evidence>
<reference evidence="2 3" key="1">
    <citation type="submission" date="2020-10" db="EMBL/GenBank/DDBJ databases">
        <title>Sequencing the genomes of 1000 actinobacteria strains.</title>
        <authorList>
            <person name="Klenk H.-P."/>
        </authorList>
    </citation>
    <scope>NUCLEOTIDE SEQUENCE [LARGE SCALE GENOMIC DNA]</scope>
    <source>
        <strain evidence="2 3">DSM 46661</strain>
    </source>
</reference>
<keyword evidence="1" id="KW-1133">Transmembrane helix</keyword>
<organism evidence="2 3">
    <name type="scientific">Amycolatopsis roodepoortensis</name>
    <dbReference type="NCBI Taxonomy" id="700274"/>
    <lineage>
        <taxon>Bacteria</taxon>
        <taxon>Bacillati</taxon>
        <taxon>Actinomycetota</taxon>
        <taxon>Actinomycetes</taxon>
        <taxon>Pseudonocardiales</taxon>
        <taxon>Pseudonocardiaceae</taxon>
        <taxon>Amycolatopsis</taxon>
    </lineage>
</organism>
<dbReference type="Proteomes" id="UP000656548">
    <property type="component" value="Unassembled WGS sequence"/>
</dbReference>
<proteinExistence type="predicted"/>
<evidence type="ECO:0000313" key="3">
    <source>
        <dbReference type="Proteomes" id="UP000656548"/>
    </source>
</evidence>
<dbReference type="RefSeq" id="WP_192743410.1">
    <property type="nucleotide sequence ID" value="NZ_JADBEJ010000004.1"/>
</dbReference>